<protein>
    <submittedName>
        <fullName evidence="1">Uncharacterized protein</fullName>
    </submittedName>
</protein>
<proteinExistence type="predicted"/>
<evidence type="ECO:0000313" key="1">
    <source>
        <dbReference type="EMBL" id="RPA71874.1"/>
    </source>
</evidence>
<evidence type="ECO:0000313" key="2">
    <source>
        <dbReference type="Proteomes" id="UP000275078"/>
    </source>
</evidence>
<keyword evidence="2" id="KW-1185">Reference proteome</keyword>
<organism evidence="1 2">
    <name type="scientific">Ascobolus immersus RN42</name>
    <dbReference type="NCBI Taxonomy" id="1160509"/>
    <lineage>
        <taxon>Eukaryota</taxon>
        <taxon>Fungi</taxon>
        <taxon>Dikarya</taxon>
        <taxon>Ascomycota</taxon>
        <taxon>Pezizomycotina</taxon>
        <taxon>Pezizomycetes</taxon>
        <taxon>Pezizales</taxon>
        <taxon>Ascobolaceae</taxon>
        <taxon>Ascobolus</taxon>
    </lineage>
</organism>
<dbReference type="AlphaFoldDB" id="A0A3N4HQD5"/>
<dbReference type="Proteomes" id="UP000275078">
    <property type="component" value="Unassembled WGS sequence"/>
</dbReference>
<sequence>MSNAHTQITYTALDTRAVNNTKETTFFYSTNLIPDIEIEAVGRINWFYEDWLAMHLYPTYNRAAMPTGPDTQMEGADPEPPQLSYFSVPKDQIDGKYYKRDDAAPQARRAIGVQGHIGMEIIPEATKVLHGILGPKWYYVAAPGARRRIARKIMWSGRKHSRHQVYPTTLFAQALSSASGKHLGGFAVVYFCTTLDDYTTTLRERHKRTERFIPAGSRCYWLVVTREDDVVPKKSFHRFLGLEYEAVMVQAMLRKYNTKDWLNSGSATLEGSDPGFYYPLVELRDGEQTVMNGRHPLREVKRVDEL</sequence>
<dbReference type="EMBL" id="ML119894">
    <property type="protein sequence ID" value="RPA71874.1"/>
    <property type="molecule type" value="Genomic_DNA"/>
</dbReference>
<gene>
    <name evidence="1" type="ORF">BJ508DRAFT_315227</name>
</gene>
<reference evidence="1 2" key="1">
    <citation type="journal article" date="2018" name="Nat. Ecol. Evol.">
        <title>Pezizomycetes genomes reveal the molecular basis of ectomycorrhizal truffle lifestyle.</title>
        <authorList>
            <person name="Murat C."/>
            <person name="Payen T."/>
            <person name="Noel B."/>
            <person name="Kuo A."/>
            <person name="Morin E."/>
            <person name="Chen J."/>
            <person name="Kohler A."/>
            <person name="Krizsan K."/>
            <person name="Balestrini R."/>
            <person name="Da Silva C."/>
            <person name="Montanini B."/>
            <person name="Hainaut M."/>
            <person name="Levati E."/>
            <person name="Barry K.W."/>
            <person name="Belfiori B."/>
            <person name="Cichocki N."/>
            <person name="Clum A."/>
            <person name="Dockter R.B."/>
            <person name="Fauchery L."/>
            <person name="Guy J."/>
            <person name="Iotti M."/>
            <person name="Le Tacon F."/>
            <person name="Lindquist E.A."/>
            <person name="Lipzen A."/>
            <person name="Malagnac F."/>
            <person name="Mello A."/>
            <person name="Molinier V."/>
            <person name="Miyauchi S."/>
            <person name="Poulain J."/>
            <person name="Riccioni C."/>
            <person name="Rubini A."/>
            <person name="Sitrit Y."/>
            <person name="Splivallo R."/>
            <person name="Traeger S."/>
            <person name="Wang M."/>
            <person name="Zifcakova L."/>
            <person name="Wipf D."/>
            <person name="Zambonelli A."/>
            <person name="Paolocci F."/>
            <person name="Nowrousian M."/>
            <person name="Ottonello S."/>
            <person name="Baldrian P."/>
            <person name="Spatafora J.W."/>
            <person name="Henrissat B."/>
            <person name="Nagy L.G."/>
            <person name="Aury J.M."/>
            <person name="Wincker P."/>
            <person name="Grigoriev I.V."/>
            <person name="Bonfante P."/>
            <person name="Martin F.M."/>
        </authorList>
    </citation>
    <scope>NUCLEOTIDE SEQUENCE [LARGE SCALE GENOMIC DNA]</scope>
    <source>
        <strain evidence="1 2">RN42</strain>
    </source>
</reference>
<name>A0A3N4HQD5_ASCIM</name>
<accession>A0A3N4HQD5</accession>